<name>A0A1X0K261_9MYCO</name>
<evidence type="ECO:0008006" key="3">
    <source>
        <dbReference type="Google" id="ProtNLM"/>
    </source>
</evidence>
<protein>
    <recommendedName>
        <fullName evidence="3">Abortive infection protein-like C-terminal domain-containing protein</fullName>
    </recommendedName>
</protein>
<reference evidence="1 2" key="1">
    <citation type="submission" date="2017-02" db="EMBL/GenBank/DDBJ databases">
        <title>The new phylogeny of genus Mycobacterium.</title>
        <authorList>
            <person name="Tortoli E."/>
            <person name="Trovato A."/>
            <person name="Cirillo D.M."/>
        </authorList>
    </citation>
    <scope>NUCLEOTIDE SEQUENCE [LARGE SCALE GENOMIC DNA]</scope>
    <source>
        <strain evidence="1 2">DSM 44338</strain>
    </source>
</reference>
<evidence type="ECO:0000313" key="1">
    <source>
        <dbReference type="EMBL" id="ORB68566.1"/>
    </source>
</evidence>
<dbReference type="Proteomes" id="UP000192411">
    <property type="component" value="Unassembled WGS sequence"/>
</dbReference>
<proteinExistence type="predicted"/>
<keyword evidence="2" id="KW-1185">Reference proteome</keyword>
<dbReference type="EMBL" id="MVIM01000001">
    <property type="protein sequence ID" value="ORB68566.1"/>
    <property type="molecule type" value="Genomic_DNA"/>
</dbReference>
<comment type="caution">
    <text evidence="1">The sequence shown here is derived from an EMBL/GenBank/DDBJ whole genome shotgun (WGS) entry which is preliminary data.</text>
</comment>
<dbReference type="OrthoDB" id="5139861at2"/>
<organism evidence="1 2">
    <name type="scientific">Mycolicibacterium tusciae</name>
    <dbReference type="NCBI Taxonomy" id="75922"/>
    <lineage>
        <taxon>Bacteria</taxon>
        <taxon>Bacillati</taxon>
        <taxon>Actinomycetota</taxon>
        <taxon>Actinomycetes</taxon>
        <taxon>Mycobacteriales</taxon>
        <taxon>Mycobacteriaceae</taxon>
        <taxon>Mycolicibacterium</taxon>
    </lineage>
</organism>
<dbReference type="AlphaFoldDB" id="A0A1X0K261"/>
<dbReference type="RefSeq" id="WP_083123372.1">
    <property type="nucleotide sequence ID" value="NZ_MVIM01000001.1"/>
</dbReference>
<sequence length="335" mass="36930">MSSESDSFDRVRLERPAHLPDHHWLAIDTEIRRLRRSLATDDGPQALSDIKCLVESIARVVLDIDGTPAASSEAFNSIVGQAHSRLKGQPGPELANDTAFGDLATQASKIARQLGNIRNEFGGGHGRARVPSFSDEMVVLALDGGLLWARWALRRLGYFSEGRPEALIDALMGSAQTFRAGDLRRRLLAARLPHLESRYQRSIGIAVGQRAARQTFVVHWDGVEPCLSSDDLATWPRDYRVGVAYGLWFDPDGNVTLTPESAREALLVLDPVADCSADLTDWVSRIVMARAGISYERTMSAYEISEFIRDRTASRPPEERAALVSLADVINPPLF</sequence>
<gene>
    <name evidence="1" type="ORF">BST47_01220</name>
</gene>
<accession>A0A1X0K261</accession>
<dbReference type="STRING" id="75922.BST47_01220"/>
<evidence type="ECO:0000313" key="2">
    <source>
        <dbReference type="Proteomes" id="UP000192411"/>
    </source>
</evidence>